<feature type="transmembrane region" description="Helical" evidence="1">
    <location>
        <begin position="67"/>
        <end position="88"/>
    </location>
</feature>
<accession>A0A0G4ER03</accession>
<keyword evidence="1" id="KW-0812">Transmembrane</keyword>
<sequence>METAWRVAGGLASLISPNFWRRTWASCEGVTVEQAWGGGVKLLGEEVNKFWMRNWYGSPVSWTHSPAQFYGIFFYPFLVFFFCGYYTFGAYEAKYAAELSAAAYGQGGVFVKPPPK</sequence>
<name>A0A0G4ER03_VITBC</name>
<dbReference type="Proteomes" id="UP000041254">
    <property type="component" value="Unassembled WGS sequence"/>
</dbReference>
<proteinExistence type="predicted"/>
<dbReference type="AlphaFoldDB" id="A0A0G4ER03"/>
<organism evidence="2 3">
    <name type="scientific">Vitrella brassicaformis (strain CCMP3155)</name>
    <dbReference type="NCBI Taxonomy" id="1169540"/>
    <lineage>
        <taxon>Eukaryota</taxon>
        <taxon>Sar</taxon>
        <taxon>Alveolata</taxon>
        <taxon>Colpodellida</taxon>
        <taxon>Vitrellaceae</taxon>
        <taxon>Vitrella</taxon>
    </lineage>
</organism>
<keyword evidence="1" id="KW-1133">Transmembrane helix</keyword>
<dbReference type="InParanoid" id="A0A0G4ER03"/>
<evidence type="ECO:0000256" key="1">
    <source>
        <dbReference type="SAM" id="Phobius"/>
    </source>
</evidence>
<evidence type="ECO:0000313" key="3">
    <source>
        <dbReference type="Proteomes" id="UP000041254"/>
    </source>
</evidence>
<protein>
    <submittedName>
        <fullName evidence="2">Uncharacterized protein</fullName>
    </submittedName>
</protein>
<dbReference type="VEuPathDB" id="CryptoDB:Vbra_4042"/>
<reference evidence="2 3" key="1">
    <citation type="submission" date="2014-11" db="EMBL/GenBank/DDBJ databases">
        <authorList>
            <person name="Zhu J."/>
            <person name="Qi W."/>
            <person name="Song R."/>
        </authorList>
    </citation>
    <scope>NUCLEOTIDE SEQUENCE [LARGE SCALE GENOMIC DNA]</scope>
</reference>
<gene>
    <name evidence="2" type="ORF">Vbra_4042</name>
</gene>
<evidence type="ECO:0000313" key="2">
    <source>
        <dbReference type="EMBL" id="CEL99881.1"/>
    </source>
</evidence>
<dbReference type="EMBL" id="CDMY01000291">
    <property type="protein sequence ID" value="CEL99881.1"/>
    <property type="molecule type" value="Genomic_DNA"/>
</dbReference>
<keyword evidence="1" id="KW-0472">Membrane</keyword>
<keyword evidence="3" id="KW-1185">Reference proteome</keyword>